<dbReference type="GO" id="GO:0008897">
    <property type="term" value="F:holo-[acyl-carrier-protein] synthase activity"/>
    <property type="evidence" value="ECO:0007669"/>
    <property type="project" value="InterPro"/>
</dbReference>
<dbReference type="OrthoDB" id="6657592at2"/>
<evidence type="ECO:0000313" key="3">
    <source>
        <dbReference type="EMBL" id="PYE38247.1"/>
    </source>
</evidence>
<feature type="domain" description="4'-phosphopantetheinyl transferase" evidence="2">
    <location>
        <begin position="150"/>
        <end position="221"/>
    </location>
</feature>
<keyword evidence="4" id="KW-1185">Reference proteome</keyword>
<comment type="caution">
    <text evidence="3">The sequence shown here is derived from an EMBL/GenBank/DDBJ whole genome shotgun (WGS) entry which is preliminary data.</text>
</comment>
<dbReference type="GO" id="GO:0000287">
    <property type="term" value="F:magnesium ion binding"/>
    <property type="evidence" value="ECO:0007669"/>
    <property type="project" value="InterPro"/>
</dbReference>
<evidence type="ECO:0000259" key="2">
    <source>
        <dbReference type="Pfam" id="PF01648"/>
    </source>
</evidence>
<dbReference type="Pfam" id="PF01648">
    <property type="entry name" value="ACPS"/>
    <property type="match status" value="1"/>
</dbReference>
<evidence type="ECO:0000313" key="4">
    <source>
        <dbReference type="Proteomes" id="UP000247746"/>
    </source>
</evidence>
<sequence length="256" mass="29440">MMPTLRLTHIQFTQLQPMTWCATAQVSEYPRLKHQDLWGKSLGRPIDHATCIGTDEWYKRSWQYRIPPDDLSVRDIARAQRQRQRQGVRLLLQQFLDKLALSDTLDESAFPYRLVKSGHYVCFSHTGGKSKAVNKLLSSIVTVVISPHRPIGVDVEVNNVAWHVAKRFYSDNEIMILQSLPVIQRDTIAKLLWQIKESFIKIHQYKLAQGLGIDYSYLIDDLIDASREPSALTVITDHKSPYQIAILSIQQTVVIF</sequence>
<proteinExistence type="predicted"/>
<protein>
    <submittedName>
        <fullName evidence="3">4'-phosphopantetheinyl transferase</fullName>
    </submittedName>
</protein>
<accession>A0A2V4UDJ1</accession>
<evidence type="ECO:0000256" key="1">
    <source>
        <dbReference type="ARBA" id="ARBA00022679"/>
    </source>
</evidence>
<dbReference type="Proteomes" id="UP000247746">
    <property type="component" value="Unassembled WGS sequence"/>
</dbReference>
<dbReference type="Gene3D" id="3.90.470.20">
    <property type="entry name" value="4'-phosphopantetheinyl transferase domain"/>
    <property type="match status" value="1"/>
</dbReference>
<dbReference type="SUPFAM" id="SSF56214">
    <property type="entry name" value="4'-phosphopantetheinyl transferase"/>
    <property type="match status" value="1"/>
</dbReference>
<reference evidence="3 4" key="1">
    <citation type="submission" date="2018-06" db="EMBL/GenBank/DDBJ databases">
        <title>Genomic Encyclopedia of Type Strains, Phase III (KMG-III): the genomes of soil and plant-associated and newly described type strains.</title>
        <authorList>
            <person name="Whitman W."/>
        </authorList>
    </citation>
    <scope>NUCLEOTIDE SEQUENCE [LARGE SCALE GENOMIC DNA]</scope>
    <source>
        <strain evidence="3 4">CECT 5889</strain>
    </source>
</reference>
<organism evidence="3 4">
    <name type="scientific">Psychrobacter fozii</name>
    <dbReference type="NCBI Taxonomy" id="198480"/>
    <lineage>
        <taxon>Bacteria</taxon>
        <taxon>Pseudomonadati</taxon>
        <taxon>Pseudomonadota</taxon>
        <taxon>Gammaproteobacteria</taxon>
        <taxon>Moraxellales</taxon>
        <taxon>Moraxellaceae</taxon>
        <taxon>Psychrobacter</taxon>
    </lineage>
</organism>
<dbReference type="RefSeq" id="WP_110923754.1">
    <property type="nucleotide sequence ID" value="NZ_CAJGZD010000002.1"/>
</dbReference>
<gene>
    <name evidence="3" type="ORF">DFP82_10842</name>
</gene>
<dbReference type="InterPro" id="IPR037143">
    <property type="entry name" value="4-PPantetheinyl_Trfase_dom_sf"/>
</dbReference>
<name>A0A2V4UDJ1_9GAMM</name>
<dbReference type="AlphaFoldDB" id="A0A2V4UDJ1"/>
<keyword evidence="1 3" id="KW-0808">Transferase</keyword>
<dbReference type="EMBL" id="QJSU01000008">
    <property type="protein sequence ID" value="PYE38247.1"/>
    <property type="molecule type" value="Genomic_DNA"/>
</dbReference>
<dbReference type="InterPro" id="IPR008278">
    <property type="entry name" value="4-PPantetheinyl_Trfase_dom"/>
</dbReference>